<dbReference type="Gene3D" id="2.10.110.10">
    <property type="entry name" value="Cysteine Rich Protein"/>
    <property type="match status" value="1"/>
</dbReference>
<feature type="region of interest" description="Disordered" evidence="4">
    <location>
        <begin position="379"/>
        <end position="400"/>
    </location>
</feature>
<evidence type="ECO:0000313" key="6">
    <source>
        <dbReference type="EMBL" id="GMH89099.1"/>
    </source>
</evidence>
<dbReference type="Pfam" id="PF12315">
    <property type="entry name" value="DA1-like"/>
    <property type="match status" value="1"/>
</dbReference>
<feature type="coiled-coil region" evidence="3">
    <location>
        <begin position="4"/>
        <end position="47"/>
    </location>
</feature>
<feature type="compositionally biased region" description="Low complexity" evidence="4">
    <location>
        <begin position="385"/>
        <end position="396"/>
    </location>
</feature>
<accession>A0A9W7BE28</accession>
<evidence type="ECO:0000256" key="3">
    <source>
        <dbReference type="SAM" id="Coils"/>
    </source>
</evidence>
<gene>
    <name evidence="6" type="ORF">TL16_g11356</name>
</gene>
<keyword evidence="1" id="KW-0479">Metal-binding</keyword>
<dbReference type="GO" id="GO:0046872">
    <property type="term" value="F:metal ion binding"/>
    <property type="evidence" value="ECO:0007669"/>
    <property type="project" value="UniProtKB-KW"/>
</dbReference>
<dbReference type="Proteomes" id="UP001162640">
    <property type="component" value="Unassembled WGS sequence"/>
</dbReference>
<reference evidence="7" key="1">
    <citation type="journal article" date="2023" name="Commun. Biol.">
        <title>Genome analysis of Parmales, the sister group of diatoms, reveals the evolutionary specialization of diatoms from phago-mixotrophs to photoautotrophs.</title>
        <authorList>
            <person name="Ban H."/>
            <person name="Sato S."/>
            <person name="Yoshikawa S."/>
            <person name="Yamada K."/>
            <person name="Nakamura Y."/>
            <person name="Ichinomiya M."/>
            <person name="Sato N."/>
            <person name="Blanc-Mathieu R."/>
            <person name="Endo H."/>
            <person name="Kuwata A."/>
            <person name="Ogata H."/>
        </authorList>
    </citation>
    <scope>NUCLEOTIDE SEQUENCE [LARGE SCALE GENOMIC DNA]</scope>
</reference>
<dbReference type="SMART" id="SM00132">
    <property type="entry name" value="LIM"/>
    <property type="match status" value="1"/>
</dbReference>
<dbReference type="CDD" id="cd08368">
    <property type="entry name" value="LIM"/>
    <property type="match status" value="1"/>
</dbReference>
<sequence>MAWRLQEEMDLADAKQEREDLEAARRLQFEEADSKRLEDDANFAKELYLSDQKSDTPPNSNGDAGAGGSSYCAGCGKSMHLVRNSLTALGKSFCNNNSCFSCALCASHINDASFQVFEGSPVHASCFREVVVPSCVVCDCKVPTNSQGHYSYNKHPFFQSWKYCATHEEARRCTSCNRVEPRKAPFAKLGDSRVLCDSCCRTTILDSDELKPIWSSVLTFLHKLDLVVWPEMSNIPILSVDFNTLNEKNSRGGSAHMGQGGPITRGLCLTETEGEGLMMPQLSFDPRQNGFSMQHRHFSFGQSTAHVTAILVLSGLPKLLTGSILAHEAIHAWLKLHPGYLTLINRTGGEGFNRQSEEGVCQLVAHLYLASQERTLSHTTPYDASSSSSSSSTPSSGDLTESQLNQFFKFSIETEKSPVYGEGYRKAAKLYEQIGLEPILQLMVENGALPE</sequence>
<evidence type="ECO:0000259" key="5">
    <source>
        <dbReference type="SMART" id="SM00132"/>
    </source>
</evidence>
<keyword evidence="2" id="KW-0862">Zinc</keyword>
<dbReference type="PANTHER" id="PTHR24209:SF7">
    <property type="entry name" value="PROTEIN DA1-RELATED 2"/>
    <property type="match status" value="1"/>
</dbReference>
<keyword evidence="3" id="KW-0175">Coiled coil</keyword>
<evidence type="ECO:0000256" key="1">
    <source>
        <dbReference type="ARBA" id="ARBA00022723"/>
    </source>
</evidence>
<comment type="caution">
    <text evidence="6">The sequence shown here is derived from an EMBL/GenBank/DDBJ whole genome shotgun (WGS) entry which is preliminary data.</text>
</comment>
<dbReference type="EMBL" id="BLQM01000423">
    <property type="protein sequence ID" value="GMH89099.1"/>
    <property type="molecule type" value="Genomic_DNA"/>
</dbReference>
<protein>
    <recommendedName>
        <fullName evidence="5">LIM zinc-binding domain-containing protein</fullName>
    </recommendedName>
</protein>
<dbReference type="PANTHER" id="PTHR24209">
    <property type="entry name" value="PROTEIN DA1-RELATED 2"/>
    <property type="match status" value="1"/>
</dbReference>
<proteinExistence type="predicted"/>
<dbReference type="AlphaFoldDB" id="A0A9W7BE28"/>
<evidence type="ECO:0000313" key="7">
    <source>
        <dbReference type="Proteomes" id="UP001162640"/>
    </source>
</evidence>
<name>A0A9W7BE28_9STRA</name>
<dbReference type="InterPro" id="IPR045218">
    <property type="entry name" value="DA1-like"/>
</dbReference>
<organism evidence="6 7">
    <name type="scientific">Triparma laevis f. inornata</name>
    <dbReference type="NCBI Taxonomy" id="1714386"/>
    <lineage>
        <taxon>Eukaryota</taxon>
        <taxon>Sar</taxon>
        <taxon>Stramenopiles</taxon>
        <taxon>Ochrophyta</taxon>
        <taxon>Bolidophyceae</taxon>
        <taxon>Parmales</taxon>
        <taxon>Triparmaceae</taxon>
        <taxon>Triparma</taxon>
    </lineage>
</organism>
<evidence type="ECO:0000256" key="2">
    <source>
        <dbReference type="ARBA" id="ARBA00022833"/>
    </source>
</evidence>
<feature type="domain" description="LIM zinc-binding" evidence="5">
    <location>
        <begin position="71"/>
        <end position="126"/>
    </location>
</feature>
<dbReference type="InterPro" id="IPR001781">
    <property type="entry name" value="Znf_LIM"/>
</dbReference>
<evidence type="ECO:0000256" key="4">
    <source>
        <dbReference type="SAM" id="MobiDB-lite"/>
    </source>
</evidence>
<dbReference type="InterPro" id="IPR022087">
    <property type="entry name" value="DA1-like_dom"/>
</dbReference>